<sequence length="194" mass="20834">MRLVLLGAPGSGKGTQAARLKTDLNVPHISTGDMLRAAVAAGTPLGLKAKAVMDAGQLVSDDILLGMLEERLAQDDARNGFILDGYPRNLAQADALDHLLARIRQPLDAVVKLDVPNEAIIGRCQIRFQAENRADDNPETVRKRLDVYAEQTAPVADFYARRGKLQVVDGVGSLDEVTARIKRALRSESAAANG</sequence>
<feature type="binding site" evidence="5">
    <location>
        <position position="172"/>
    </location>
    <ligand>
        <name>ATP</name>
        <dbReference type="ChEBI" id="CHEBI:30616"/>
    </ligand>
</feature>
<dbReference type="InterPro" id="IPR033690">
    <property type="entry name" value="Adenylat_kinase_CS"/>
</dbReference>
<dbReference type="EC" id="2.7.4.3" evidence="5 7"/>
<evidence type="ECO:0000256" key="2">
    <source>
        <dbReference type="ARBA" id="ARBA00022727"/>
    </source>
</evidence>
<comment type="function">
    <text evidence="5">Catalyzes the reversible transfer of the terminal phosphate group between ATP and AMP. Plays an important role in cellular energy homeostasis and in adenine nucleotide metabolism.</text>
</comment>
<dbReference type="CDD" id="cd01428">
    <property type="entry name" value="ADK"/>
    <property type="match status" value="1"/>
</dbReference>
<dbReference type="Pfam" id="PF00406">
    <property type="entry name" value="ADK"/>
    <property type="match status" value="1"/>
</dbReference>
<feature type="binding site" evidence="5">
    <location>
        <begin position="10"/>
        <end position="15"/>
    </location>
    <ligand>
        <name>ATP</name>
        <dbReference type="ChEBI" id="CHEBI:30616"/>
    </ligand>
</feature>
<dbReference type="HAMAP" id="MF_00235">
    <property type="entry name" value="Adenylate_kinase_Adk"/>
    <property type="match status" value="1"/>
</dbReference>
<dbReference type="InterPro" id="IPR027417">
    <property type="entry name" value="P-loop_NTPase"/>
</dbReference>
<comment type="subunit">
    <text evidence="5 7">Monomer.</text>
</comment>
<keyword evidence="2 5" id="KW-0545">Nucleotide biosynthesis</keyword>
<feature type="binding site" evidence="5">
    <location>
        <position position="92"/>
    </location>
    <ligand>
        <name>AMP</name>
        <dbReference type="ChEBI" id="CHEBI:456215"/>
    </ligand>
</feature>
<keyword evidence="9" id="KW-1185">Reference proteome</keyword>
<comment type="domain">
    <text evidence="5">Consists of three domains, a large central CORE domain and two small peripheral domains, NMPbind and LID, which undergo movements during catalysis. The LID domain closes over the site of phosphoryl transfer upon ATP binding. Assembling and dissambling the active center during each catalytic cycle provides an effective means to prevent ATP hydrolysis.</text>
</comment>
<feature type="region of interest" description="NMP" evidence="5">
    <location>
        <begin position="30"/>
        <end position="59"/>
    </location>
</feature>
<protein>
    <recommendedName>
        <fullName evidence="5 7">Adenylate kinase</fullName>
        <shortName evidence="5">AK</shortName>
        <ecNumber evidence="5 7">2.7.4.3</ecNumber>
    </recommendedName>
    <alternativeName>
        <fullName evidence="5">ATP-AMP transphosphorylase</fullName>
    </alternativeName>
    <alternativeName>
        <fullName evidence="5">ATP:AMP phosphotransferase</fullName>
    </alternativeName>
    <alternativeName>
        <fullName evidence="5">Adenylate monophosphate kinase</fullName>
    </alternativeName>
</protein>
<comment type="similarity">
    <text evidence="5 6">Belongs to the adenylate kinase family.</text>
</comment>
<feature type="binding site" evidence="5">
    <location>
        <position position="36"/>
    </location>
    <ligand>
        <name>AMP</name>
        <dbReference type="ChEBI" id="CHEBI:456215"/>
    </ligand>
</feature>
<feature type="binding site" evidence="5">
    <location>
        <position position="144"/>
    </location>
    <ligand>
        <name>AMP</name>
        <dbReference type="ChEBI" id="CHEBI:456215"/>
    </ligand>
</feature>
<dbReference type="NCBIfam" id="NF001381">
    <property type="entry name" value="PRK00279.1-3"/>
    <property type="match status" value="1"/>
</dbReference>
<comment type="catalytic activity">
    <reaction evidence="5 7">
        <text>AMP + ATP = 2 ADP</text>
        <dbReference type="Rhea" id="RHEA:12973"/>
        <dbReference type="ChEBI" id="CHEBI:30616"/>
        <dbReference type="ChEBI" id="CHEBI:456215"/>
        <dbReference type="ChEBI" id="CHEBI:456216"/>
        <dbReference type="EC" id="2.7.4.3"/>
    </reaction>
</comment>
<dbReference type="PANTHER" id="PTHR23359">
    <property type="entry name" value="NUCLEOTIDE KINASE"/>
    <property type="match status" value="1"/>
</dbReference>
<dbReference type="Proteomes" id="UP001381174">
    <property type="component" value="Unassembled WGS sequence"/>
</dbReference>
<organism evidence="8 9">
    <name type="scientific">Fulvimonas yonginensis</name>
    <dbReference type="NCBI Taxonomy" id="1495200"/>
    <lineage>
        <taxon>Bacteria</taxon>
        <taxon>Pseudomonadati</taxon>
        <taxon>Pseudomonadota</taxon>
        <taxon>Gammaproteobacteria</taxon>
        <taxon>Lysobacterales</taxon>
        <taxon>Rhodanobacteraceae</taxon>
        <taxon>Fulvimonas</taxon>
    </lineage>
</organism>
<comment type="subcellular location">
    <subcellularLocation>
        <location evidence="5 7">Cytoplasm</location>
    </subcellularLocation>
</comment>
<reference evidence="8 9" key="1">
    <citation type="journal article" date="2014" name="Int. J. Syst. Evol. Microbiol.">
        <title>Fulvimonas yonginensis sp. nov., isolated from greenhouse soil, and emended description of the genus Fulvimonas.</title>
        <authorList>
            <person name="Ahn J.H."/>
            <person name="Kim S.J."/>
            <person name="Weon H.Y."/>
            <person name="Hong S.B."/>
            <person name="Seok S.J."/>
            <person name="Kwon S.W."/>
        </authorList>
    </citation>
    <scope>NUCLEOTIDE SEQUENCE [LARGE SCALE GENOMIC DNA]</scope>
    <source>
        <strain evidence="8 9">KACC 16952</strain>
    </source>
</reference>
<dbReference type="NCBIfam" id="NF011100">
    <property type="entry name" value="PRK14527.1"/>
    <property type="match status" value="1"/>
</dbReference>
<dbReference type="EMBL" id="JBBBNY010000002">
    <property type="protein sequence ID" value="MEI7036247.1"/>
    <property type="molecule type" value="Genomic_DNA"/>
</dbReference>
<dbReference type="InterPro" id="IPR000850">
    <property type="entry name" value="Adenylat/UMP-CMP_kin"/>
</dbReference>
<evidence type="ECO:0000256" key="4">
    <source>
        <dbReference type="ARBA" id="ARBA00022777"/>
    </source>
</evidence>
<dbReference type="RefSeq" id="WP_336806850.1">
    <property type="nucleotide sequence ID" value="NZ_JBBBNY010000002.1"/>
</dbReference>
<keyword evidence="5" id="KW-0963">Cytoplasm</keyword>
<comment type="pathway">
    <text evidence="5">Purine metabolism; AMP biosynthesis via salvage pathway; AMP from ADP: step 1/1.</text>
</comment>
<dbReference type="PRINTS" id="PR00094">
    <property type="entry name" value="ADENYLTKNASE"/>
</dbReference>
<dbReference type="PROSITE" id="PS00113">
    <property type="entry name" value="ADENYLATE_KINASE"/>
    <property type="match status" value="1"/>
</dbReference>
<evidence type="ECO:0000256" key="5">
    <source>
        <dbReference type="HAMAP-Rule" id="MF_00235"/>
    </source>
</evidence>
<dbReference type="SUPFAM" id="SSF52540">
    <property type="entry name" value="P-loop containing nucleoside triphosphate hydrolases"/>
    <property type="match status" value="1"/>
</dbReference>
<keyword evidence="1 5" id="KW-0808">Transferase</keyword>
<proteinExistence type="inferred from homology"/>
<dbReference type="NCBIfam" id="NF011105">
    <property type="entry name" value="PRK14532.1"/>
    <property type="match status" value="1"/>
</dbReference>
<accession>A0ABU8J9K8</accession>
<dbReference type="NCBIfam" id="NF011101">
    <property type="entry name" value="PRK14528.1"/>
    <property type="match status" value="1"/>
</dbReference>
<feature type="binding site" evidence="5">
    <location>
        <begin position="57"/>
        <end position="59"/>
    </location>
    <ligand>
        <name>AMP</name>
        <dbReference type="ChEBI" id="CHEBI:456215"/>
    </ligand>
</feature>
<evidence type="ECO:0000256" key="3">
    <source>
        <dbReference type="ARBA" id="ARBA00022741"/>
    </source>
</evidence>
<evidence type="ECO:0000256" key="7">
    <source>
        <dbReference type="RuleBase" id="RU003331"/>
    </source>
</evidence>
<evidence type="ECO:0000256" key="1">
    <source>
        <dbReference type="ARBA" id="ARBA00022679"/>
    </source>
</evidence>
<comment type="caution">
    <text evidence="8">The sequence shown here is derived from an EMBL/GenBank/DDBJ whole genome shotgun (WGS) entry which is preliminary data.</text>
</comment>
<dbReference type="Gene3D" id="3.40.50.300">
    <property type="entry name" value="P-loop containing nucleotide triphosphate hydrolases"/>
    <property type="match status" value="1"/>
</dbReference>
<evidence type="ECO:0000256" key="6">
    <source>
        <dbReference type="RuleBase" id="RU003330"/>
    </source>
</evidence>
<keyword evidence="4 5" id="KW-0418">Kinase</keyword>
<keyword evidence="5 7" id="KW-0067">ATP-binding</keyword>
<keyword evidence="3 5" id="KW-0547">Nucleotide-binding</keyword>
<dbReference type="GO" id="GO:0004017">
    <property type="term" value="F:AMP kinase activity"/>
    <property type="evidence" value="ECO:0007669"/>
    <property type="project" value="UniProtKB-EC"/>
</dbReference>
<gene>
    <name evidence="5" type="primary">adk</name>
    <name evidence="8" type="ORF">WAT24_05680</name>
</gene>
<comment type="caution">
    <text evidence="5">Lacks conserved residue(s) required for the propagation of feature annotation.</text>
</comment>
<feature type="binding site" evidence="5">
    <location>
        <position position="127"/>
    </location>
    <ligand>
        <name>ATP</name>
        <dbReference type="ChEBI" id="CHEBI:30616"/>
    </ligand>
</feature>
<evidence type="ECO:0000313" key="8">
    <source>
        <dbReference type="EMBL" id="MEI7036247.1"/>
    </source>
</evidence>
<name>A0ABU8J9K8_9GAMM</name>
<feature type="binding site" evidence="5">
    <location>
        <position position="31"/>
    </location>
    <ligand>
        <name>AMP</name>
        <dbReference type="ChEBI" id="CHEBI:456215"/>
    </ligand>
</feature>
<feature type="binding site" evidence="5">
    <location>
        <position position="133"/>
    </location>
    <ligand>
        <name>AMP</name>
        <dbReference type="ChEBI" id="CHEBI:456215"/>
    </ligand>
</feature>
<evidence type="ECO:0000313" key="9">
    <source>
        <dbReference type="Proteomes" id="UP001381174"/>
    </source>
</evidence>
<feature type="binding site" evidence="5">
    <location>
        <begin position="85"/>
        <end position="88"/>
    </location>
    <ligand>
        <name>AMP</name>
        <dbReference type="ChEBI" id="CHEBI:456215"/>
    </ligand>
</feature>
<dbReference type="NCBIfam" id="NF011104">
    <property type="entry name" value="PRK14531.1"/>
    <property type="match status" value="1"/>
</dbReference>